<gene>
    <name evidence="2" type="ORF">BACUNI_03207</name>
</gene>
<feature type="compositionally biased region" description="Basic and acidic residues" evidence="1">
    <location>
        <begin position="174"/>
        <end position="188"/>
    </location>
</feature>
<accession>A0ABC9N9L3</accession>
<organism evidence="2 3">
    <name type="scientific">Bacteroides uniformis (strain ATCC 8492 / DSM 6597 / CCUG 4942 / CIP 103695 / JCM 5828 / KCTC 5204 / NCTC 13054 / VPI 0061)</name>
    <dbReference type="NCBI Taxonomy" id="411479"/>
    <lineage>
        <taxon>Bacteria</taxon>
        <taxon>Pseudomonadati</taxon>
        <taxon>Bacteroidota</taxon>
        <taxon>Bacteroidia</taxon>
        <taxon>Bacteroidales</taxon>
        <taxon>Bacteroidaceae</taxon>
        <taxon>Bacteroides</taxon>
    </lineage>
</organism>
<protein>
    <submittedName>
        <fullName evidence="2">Uncharacterized protein</fullName>
    </submittedName>
</protein>
<dbReference type="Proteomes" id="UP000004110">
    <property type="component" value="Unassembled WGS sequence"/>
</dbReference>
<reference evidence="2" key="2">
    <citation type="submission" date="2013-11" db="EMBL/GenBank/DDBJ databases">
        <title>Draft genome sequence of Bacteroides uniformis (ATCC 8492).</title>
        <authorList>
            <person name="Sudarsanam P."/>
            <person name="Ley R."/>
            <person name="Guruge J."/>
            <person name="Turnbaugh P.J."/>
            <person name="Mahowald M."/>
            <person name="Liep D."/>
            <person name="Gordon J."/>
        </authorList>
    </citation>
    <scope>NUCLEOTIDE SEQUENCE</scope>
    <source>
        <strain evidence="2">ATCC 8492</strain>
    </source>
</reference>
<dbReference type="AlphaFoldDB" id="A0ABC9N9L3"/>
<feature type="region of interest" description="Disordered" evidence="1">
    <location>
        <begin position="204"/>
        <end position="258"/>
    </location>
</feature>
<comment type="caution">
    <text evidence="2">The sequence shown here is derived from an EMBL/GenBank/DDBJ whole genome shotgun (WGS) entry which is preliminary data.</text>
</comment>
<dbReference type="EMBL" id="AAYH02000046">
    <property type="protein sequence ID" value="EDO53192.1"/>
    <property type="molecule type" value="Genomic_DNA"/>
</dbReference>
<reference evidence="2" key="1">
    <citation type="submission" date="2007-06" db="EMBL/GenBank/DDBJ databases">
        <authorList>
            <person name="Fulton L."/>
            <person name="Clifton S."/>
            <person name="Fulton B."/>
            <person name="Xu J."/>
            <person name="Minx P."/>
            <person name="Pepin K.H."/>
            <person name="Johnson M."/>
            <person name="Thiruvilangam P."/>
            <person name="Bhonagiri V."/>
            <person name="Nash W.E."/>
            <person name="Mardis E.R."/>
            <person name="Wilson R.K."/>
        </authorList>
    </citation>
    <scope>NUCLEOTIDE SEQUENCE [LARGE SCALE GENOMIC DNA]</scope>
    <source>
        <strain evidence="2">ATCC 8492</strain>
    </source>
</reference>
<feature type="region of interest" description="Disordered" evidence="1">
    <location>
        <begin position="134"/>
        <end position="188"/>
    </location>
</feature>
<evidence type="ECO:0000313" key="2">
    <source>
        <dbReference type="EMBL" id="EDO53192.1"/>
    </source>
</evidence>
<evidence type="ECO:0000256" key="1">
    <source>
        <dbReference type="SAM" id="MobiDB-lite"/>
    </source>
</evidence>
<proteinExistence type="predicted"/>
<name>A0ABC9N9L3_BACUC</name>
<sequence>MDGVAAVALPRVVEVYHVELGLDLVAVQMGEQVVVSYLGEVGVLEIIQEKRIALLDGLFDVLIDNCIGLARTGRAQDHRRTEGIDKVDPSVIRPAPEPEAGAEVDGILVLLQLGLLHEGFVLDVEHVFEQVGLQQAGHPQPRHEQADIPGGKGGDIQHGARRKRQRKGEQPPVAEKEQQAGHAAKDDPAPRDFLLLHALCAEAAKGEEQHGEELRPEDTGEQPGGTLEAEQYPIDNADVDAPLPDRLVTEPVNIDDYK</sequence>
<evidence type="ECO:0000313" key="3">
    <source>
        <dbReference type="Proteomes" id="UP000004110"/>
    </source>
</evidence>
<keyword evidence="3" id="KW-1185">Reference proteome</keyword>
<feature type="compositionally biased region" description="Basic and acidic residues" evidence="1">
    <location>
        <begin position="204"/>
        <end position="218"/>
    </location>
</feature>